<dbReference type="OrthoDB" id="677207at2759"/>
<evidence type="ECO:0000256" key="2">
    <source>
        <dbReference type="SAM" id="MobiDB-lite"/>
    </source>
</evidence>
<dbReference type="InterPro" id="IPR029466">
    <property type="entry name" value="NAM-associated_C"/>
</dbReference>
<feature type="domain" description="No apical meristem-associated C-terminal" evidence="3">
    <location>
        <begin position="54"/>
        <end position="230"/>
    </location>
</feature>
<name>A0A3L6STK0_PANMI</name>
<feature type="region of interest" description="Disordered" evidence="2">
    <location>
        <begin position="78"/>
        <end position="136"/>
    </location>
</feature>
<comment type="caution">
    <text evidence="4">The sequence shown here is derived from an EMBL/GenBank/DDBJ whole genome shotgun (WGS) entry which is preliminary data.</text>
</comment>
<keyword evidence="5" id="KW-1185">Reference proteome</keyword>
<keyword evidence="1" id="KW-0175">Coiled coil</keyword>
<dbReference type="Pfam" id="PF14303">
    <property type="entry name" value="NAM-associated"/>
    <property type="match status" value="1"/>
</dbReference>
<evidence type="ECO:0000313" key="5">
    <source>
        <dbReference type="Proteomes" id="UP000275267"/>
    </source>
</evidence>
<feature type="coiled-coil region" evidence="1">
    <location>
        <begin position="160"/>
        <end position="211"/>
    </location>
</feature>
<evidence type="ECO:0000259" key="3">
    <source>
        <dbReference type="Pfam" id="PF14303"/>
    </source>
</evidence>
<organism evidence="4 5">
    <name type="scientific">Panicum miliaceum</name>
    <name type="common">Proso millet</name>
    <name type="synonym">Broomcorn millet</name>
    <dbReference type="NCBI Taxonomy" id="4540"/>
    <lineage>
        <taxon>Eukaryota</taxon>
        <taxon>Viridiplantae</taxon>
        <taxon>Streptophyta</taxon>
        <taxon>Embryophyta</taxon>
        <taxon>Tracheophyta</taxon>
        <taxon>Spermatophyta</taxon>
        <taxon>Magnoliopsida</taxon>
        <taxon>Liliopsida</taxon>
        <taxon>Poales</taxon>
        <taxon>Poaceae</taxon>
        <taxon>PACMAD clade</taxon>
        <taxon>Panicoideae</taxon>
        <taxon>Panicodae</taxon>
        <taxon>Paniceae</taxon>
        <taxon>Panicinae</taxon>
        <taxon>Panicum</taxon>
        <taxon>Panicum sect. Panicum</taxon>
    </lineage>
</organism>
<dbReference type="PANTHER" id="PTHR45125">
    <property type="entry name" value="F21J9.4-RELATED"/>
    <property type="match status" value="1"/>
</dbReference>
<feature type="compositionally biased region" description="Basic and acidic residues" evidence="2">
    <location>
        <begin position="116"/>
        <end position="129"/>
    </location>
</feature>
<protein>
    <recommendedName>
        <fullName evidence="3">No apical meristem-associated C-terminal domain-containing protein</fullName>
    </recommendedName>
</protein>
<dbReference type="Proteomes" id="UP000275267">
    <property type="component" value="Unassembled WGS sequence"/>
</dbReference>
<evidence type="ECO:0000313" key="4">
    <source>
        <dbReference type="EMBL" id="RLN25400.1"/>
    </source>
</evidence>
<feature type="compositionally biased region" description="Basic and acidic residues" evidence="2">
    <location>
        <begin position="24"/>
        <end position="33"/>
    </location>
</feature>
<gene>
    <name evidence="4" type="ORF">C2845_PM07G12180</name>
</gene>
<reference evidence="5" key="1">
    <citation type="journal article" date="2019" name="Nat. Commun.">
        <title>The genome of broomcorn millet.</title>
        <authorList>
            <person name="Zou C."/>
            <person name="Miki D."/>
            <person name="Li D."/>
            <person name="Tang Q."/>
            <person name="Xiao L."/>
            <person name="Rajput S."/>
            <person name="Deng P."/>
            <person name="Jia W."/>
            <person name="Huang R."/>
            <person name="Zhang M."/>
            <person name="Sun Y."/>
            <person name="Hu J."/>
            <person name="Fu X."/>
            <person name="Schnable P.S."/>
            <person name="Li F."/>
            <person name="Zhang H."/>
            <person name="Feng B."/>
            <person name="Zhu X."/>
            <person name="Liu R."/>
            <person name="Schnable J.C."/>
            <person name="Zhu J.-K."/>
            <person name="Zhang H."/>
        </authorList>
    </citation>
    <scope>NUCLEOTIDE SEQUENCE [LARGE SCALE GENOMIC DNA]</scope>
</reference>
<sequence length="232" mass="26985">MRVPHSSPLDSHSLEAPSWTLIDDGGKEGRSRASTELQIQQACVFYKGVDQDKRSFGLLHCWNFLQHAPKWKDLPYNNINSNSKKQKISSNATPGTKESHHADEEDGPSHTSPRKGLPDGQKKEKERRGKNTVSHGETLYMEAVENFWCKRDKADEVKEIRKKERNDERLVVEVKRLELKQEVKTRKIELKQQVENRRLDLQQQELELKRRMDDQKIMNMDLGGMSELKKIL</sequence>
<dbReference type="EMBL" id="PQIB02000004">
    <property type="protein sequence ID" value="RLN25400.1"/>
    <property type="molecule type" value="Genomic_DNA"/>
</dbReference>
<dbReference type="STRING" id="4540.A0A3L6STK0"/>
<feature type="region of interest" description="Disordered" evidence="2">
    <location>
        <begin position="1"/>
        <end position="33"/>
    </location>
</feature>
<feature type="compositionally biased region" description="Low complexity" evidence="2">
    <location>
        <begin position="78"/>
        <end position="91"/>
    </location>
</feature>
<dbReference type="PANTHER" id="PTHR45125:SF3">
    <property type="entry name" value="NO-APICAL-MERISTEM-ASSOCIATED CARBOXY-TERMINAL DOMAIN PROTEIN"/>
    <property type="match status" value="1"/>
</dbReference>
<proteinExistence type="predicted"/>
<accession>A0A3L6STK0</accession>
<dbReference type="AlphaFoldDB" id="A0A3L6STK0"/>
<evidence type="ECO:0000256" key="1">
    <source>
        <dbReference type="SAM" id="Coils"/>
    </source>
</evidence>